<dbReference type="GO" id="GO:0005576">
    <property type="term" value="C:extracellular region"/>
    <property type="evidence" value="ECO:0007669"/>
    <property type="project" value="UniProtKB-SubCell"/>
</dbReference>
<dbReference type="InParanoid" id="A0A6I8UVH6"/>
<reference evidence="6" key="1">
    <citation type="submission" date="2024-06" db="UniProtKB">
        <authorList>
            <consortium name="RefSeq"/>
        </authorList>
    </citation>
    <scope>NUCLEOTIDE SEQUENCE [LARGE SCALE GENOMIC DNA]</scope>
    <source>
        <strain evidence="6">MV2-25</strain>
    </source>
</reference>
<dbReference type="KEGG" id="dpo:4805094"/>
<keyword evidence="4" id="KW-0732">Signal</keyword>
<dbReference type="Gene3D" id="1.10.238.270">
    <property type="match status" value="1"/>
</dbReference>
<feature type="chain" id="PRO_5026287338" evidence="4">
    <location>
        <begin position="25"/>
        <end position="190"/>
    </location>
</feature>
<sequence>MSPSQMLLISVVLGVALSTQSVLGQTIDCQRPPQLVDPALCCRDGGQDQVAEKCAQRIIGGGNGQARKGLPSLETATCLAECILTTSQYIQDPQKLNLDNIRSDLSRKFSNDTIYVDAMTTAFTKCEPQSQRRLAAIQQSQQQHKCSPFSAILLGCTYMEYFKNCPEHRWTQNADCALAKTYVTQCGLGA</sequence>
<comment type="similarity">
    <text evidence="2">Belongs to the PBP/GOBP family.</text>
</comment>
<proteinExistence type="inferred from homology"/>
<dbReference type="RefSeq" id="XP_001361555.2">
    <property type="nucleotide sequence ID" value="XM_001361518.4"/>
</dbReference>
<comment type="subcellular location">
    <subcellularLocation>
        <location evidence="1">Secreted</location>
    </subcellularLocation>
</comment>
<feature type="signal peptide" evidence="4">
    <location>
        <begin position="1"/>
        <end position="24"/>
    </location>
</feature>
<dbReference type="GO" id="GO:0005549">
    <property type="term" value="F:odorant binding"/>
    <property type="evidence" value="ECO:0007669"/>
    <property type="project" value="InterPro"/>
</dbReference>
<organism evidence="6 7">
    <name type="scientific">Drosophila pseudoobscura pseudoobscura</name>
    <name type="common">Fruit fly</name>
    <dbReference type="NCBI Taxonomy" id="46245"/>
    <lineage>
        <taxon>Eukaryota</taxon>
        <taxon>Metazoa</taxon>
        <taxon>Ecdysozoa</taxon>
        <taxon>Arthropoda</taxon>
        <taxon>Hexapoda</taxon>
        <taxon>Insecta</taxon>
        <taxon>Pterygota</taxon>
        <taxon>Neoptera</taxon>
        <taxon>Endopterygota</taxon>
        <taxon>Diptera</taxon>
        <taxon>Brachycera</taxon>
        <taxon>Muscomorpha</taxon>
        <taxon>Ephydroidea</taxon>
        <taxon>Drosophilidae</taxon>
        <taxon>Drosophila</taxon>
        <taxon>Sophophora</taxon>
    </lineage>
</organism>
<evidence type="ECO:0000256" key="2">
    <source>
        <dbReference type="ARBA" id="ARBA00008098"/>
    </source>
</evidence>
<dbReference type="AlphaFoldDB" id="A0A6I8UVH6"/>
<dbReference type="PANTHER" id="PTHR21066">
    <property type="entry name" value="ODORANT-BINDING PROTEIN 59A-RELATED"/>
    <property type="match status" value="1"/>
</dbReference>
<evidence type="ECO:0000256" key="1">
    <source>
        <dbReference type="ARBA" id="ARBA00004613"/>
    </source>
</evidence>
<evidence type="ECO:0000313" key="7">
    <source>
        <dbReference type="RefSeq" id="XP_001361555.2"/>
    </source>
</evidence>
<dbReference type="PANTHER" id="PTHR21066:SF15">
    <property type="entry name" value="GH25962P-RELATED"/>
    <property type="match status" value="1"/>
</dbReference>
<dbReference type="InterPro" id="IPR036728">
    <property type="entry name" value="PBP_GOBP_sf"/>
</dbReference>
<reference evidence="7" key="2">
    <citation type="submission" date="2025-08" db="UniProtKB">
        <authorList>
            <consortium name="RefSeq"/>
        </authorList>
    </citation>
    <scope>IDENTIFICATION</scope>
    <source>
        <strain evidence="7">MV-25-SWS-2005</strain>
        <tissue evidence="7">Whole body</tissue>
    </source>
</reference>
<dbReference type="InterPro" id="IPR054577">
    <property type="entry name" value="OBP47-like_dom"/>
</dbReference>
<evidence type="ECO:0000256" key="3">
    <source>
        <dbReference type="ARBA" id="ARBA00022525"/>
    </source>
</evidence>
<evidence type="ECO:0000256" key="4">
    <source>
        <dbReference type="SAM" id="SignalP"/>
    </source>
</evidence>
<dbReference type="FunCoup" id="A0A6I8UVH6">
    <property type="interactions" value="8"/>
</dbReference>
<dbReference type="Pfam" id="PF22651">
    <property type="entry name" value="OBP47_like"/>
    <property type="match status" value="1"/>
</dbReference>
<dbReference type="SUPFAM" id="SSF47565">
    <property type="entry name" value="Insect pheromone/odorant-binding proteins"/>
    <property type="match status" value="1"/>
</dbReference>
<accession>A0A6I8UVH6</accession>
<dbReference type="Proteomes" id="UP000001819">
    <property type="component" value="Chromosome 3"/>
</dbReference>
<name>A0A6I8UVH6_DROPS</name>
<feature type="domain" description="OBP47-like" evidence="5">
    <location>
        <begin position="73"/>
        <end position="182"/>
    </location>
</feature>
<keyword evidence="6" id="KW-1185">Reference proteome</keyword>
<dbReference type="InterPro" id="IPR052295">
    <property type="entry name" value="Odorant-binding_protein"/>
</dbReference>
<keyword evidence="3" id="KW-0964">Secreted</keyword>
<evidence type="ECO:0000313" key="6">
    <source>
        <dbReference type="Proteomes" id="UP000001819"/>
    </source>
</evidence>
<evidence type="ECO:0000259" key="5">
    <source>
        <dbReference type="Pfam" id="PF22651"/>
    </source>
</evidence>
<protein>
    <submittedName>
        <fullName evidence="7">Uncharacterized protein Obp47b</fullName>
    </submittedName>
</protein>
<gene>
    <name evidence="7" type="primary">Obp47b</name>
</gene>